<comment type="caution">
    <text evidence="2">The sequence shown here is derived from an EMBL/GenBank/DDBJ whole genome shotgun (WGS) entry which is preliminary data.</text>
</comment>
<accession>A0A9P4HF84</accession>
<keyword evidence="3" id="KW-1185">Reference proteome</keyword>
<keyword evidence="2" id="KW-0808">Transferase</keyword>
<dbReference type="GO" id="GO:0032259">
    <property type="term" value="P:methylation"/>
    <property type="evidence" value="ECO:0007669"/>
    <property type="project" value="UniProtKB-KW"/>
</dbReference>
<evidence type="ECO:0000259" key="1">
    <source>
        <dbReference type="Pfam" id="PF13649"/>
    </source>
</evidence>
<name>A0A9P4HF84_9PLEO</name>
<dbReference type="CDD" id="cd02440">
    <property type="entry name" value="AdoMet_MTases"/>
    <property type="match status" value="1"/>
</dbReference>
<reference evidence="2" key="1">
    <citation type="journal article" date="2020" name="Stud. Mycol.">
        <title>101 Dothideomycetes genomes: a test case for predicting lifestyles and emergence of pathogens.</title>
        <authorList>
            <person name="Haridas S."/>
            <person name="Albert R."/>
            <person name="Binder M."/>
            <person name="Bloem J."/>
            <person name="Labutti K."/>
            <person name="Salamov A."/>
            <person name="Andreopoulos B."/>
            <person name="Baker S."/>
            <person name="Barry K."/>
            <person name="Bills G."/>
            <person name="Bluhm B."/>
            <person name="Cannon C."/>
            <person name="Castanera R."/>
            <person name="Culley D."/>
            <person name="Daum C."/>
            <person name="Ezra D."/>
            <person name="Gonzalez J."/>
            <person name="Henrissat B."/>
            <person name="Kuo A."/>
            <person name="Liang C."/>
            <person name="Lipzen A."/>
            <person name="Lutzoni F."/>
            <person name="Magnuson J."/>
            <person name="Mondo S."/>
            <person name="Nolan M."/>
            <person name="Ohm R."/>
            <person name="Pangilinan J."/>
            <person name="Park H.-J."/>
            <person name="Ramirez L."/>
            <person name="Alfaro M."/>
            <person name="Sun H."/>
            <person name="Tritt A."/>
            <person name="Yoshinaga Y."/>
            <person name="Zwiers L.-H."/>
            <person name="Turgeon B."/>
            <person name="Goodwin S."/>
            <person name="Spatafora J."/>
            <person name="Crous P."/>
            <person name="Grigoriev I."/>
        </authorList>
    </citation>
    <scope>NUCLEOTIDE SEQUENCE</scope>
    <source>
        <strain evidence="2">CBS 110217</strain>
    </source>
</reference>
<keyword evidence="2" id="KW-0489">Methyltransferase</keyword>
<proteinExistence type="predicted"/>
<gene>
    <name evidence="2" type="ORF">EK21DRAFT_87308</name>
</gene>
<feature type="domain" description="Methyltransferase" evidence="1">
    <location>
        <begin position="14"/>
        <end position="114"/>
    </location>
</feature>
<evidence type="ECO:0000313" key="2">
    <source>
        <dbReference type="EMBL" id="KAF2032182.1"/>
    </source>
</evidence>
<organism evidence="2 3">
    <name type="scientific">Setomelanomma holmii</name>
    <dbReference type="NCBI Taxonomy" id="210430"/>
    <lineage>
        <taxon>Eukaryota</taxon>
        <taxon>Fungi</taxon>
        <taxon>Dikarya</taxon>
        <taxon>Ascomycota</taxon>
        <taxon>Pezizomycotina</taxon>
        <taxon>Dothideomycetes</taxon>
        <taxon>Pleosporomycetidae</taxon>
        <taxon>Pleosporales</taxon>
        <taxon>Pleosporineae</taxon>
        <taxon>Phaeosphaeriaceae</taxon>
        <taxon>Setomelanomma</taxon>
    </lineage>
</organism>
<dbReference type="EMBL" id="ML978174">
    <property type="protein sequence ID" value="KAF2032182.1"/>
    <property type="molecule type" value="Genomic_DNA"/>
</dbReference>
<dbReference type="Pfam" id="PF13649">
    <property type="entry name" value="Methyltransf_25"/>
    <property type="match status" value="1"/>
</dbReference>
<dbReference type="AlphaFoldDB" id="A0A9P4HF84"/>
<dbReference type="Proteomes" id="UP000799777">
    <property type="component" value="Unassembled WGS sequence"/>
</dbReference>
<dbReference type="PANTHER" id="PTHR43591:SF24">
    <property type="entry name" value="2-METHOXY-6-POLYPRENYL-1,4-BENZOQUINOL METHYLASE, MITOCHONDRIAL"/>
    <property type="match status" value="1"/>
</dbReference>
<dbReference type="InterPro" id="IPR041698">
    <property type="entry name" value="Methyltransf_25"/>
</dbReference>
<protein>
    <submittedName>
        <fullName evidence="2">S-adenosyl-L-methionine-dependent methyltransferase</fullName>
    </submittedName>
</protein>
<sequence>MTTTLSAFTPQSRVLDAGCGPGAVTLAILAKEPTSAISAIDTSEKMLSDLATNLQANKLSVPNLQTKILDVHDILSTYNPDSFSHMFASFVLHVATTDFAGGVREMYTALKPGGVFALATFTPHAEPYVIWDRVCRIFDPDYVQASYALDPQAWSSPGQLAAGMQKTGFIDIKVLLRRAEFPISTVDGWAAFWFDGKNPAGEAVVRPFIENHEGLGVEEVMEVHKRVVKE</sequence>
<dbReference type="InterPro" id="IPR029063">
    <property type="entry name" value="SAM-dependent_MTases_sf"/>
</dbReference>
<evidence type="ECO:0000313" key="3">
    <source>
        <dbReference type="Proteomes" id="UP000799777"/>
    </source>
</evidence>
<dbReference type="PANTHER" id="PTHR43591">
    <property type="entry name" value="METHYLTRANSFERASE"/>
    <property type="match status" value="1"/>
</dbReference>
<dbReference type="GO" id="GO:0008168">
    <property type="term" value="F:methyltransferase activity"/>
    <property type="evidence" value="ECO:0007669"/>
    <property type="project" value="UniProtKB-KW"/>
</dbReference>
<dbReference type="OrthoDB" id="2013972at2759"/>
<dbReference type="Gene3D" id="3.40.50.150">
    <property type="entry name" value="Vaccinia Virus protein VP39"/>
    <property type="match status" value="1"/>
</dbReference>
<dbReference type="SUPFAM" id="SSF53335">
    <property type="entry name" value="S-adenosyl-L-methionine-dependent methyltransferases"/>
    <property type="match status" value="1"/>
</dbReference>